<feature type="transmembrane region" description="Helical" evidence="9">
    <location>
        <begin position="108"/>
        <end position="128"/>
    </location>
</feature>
<keyword evidence="11" id="KW-0418">Kinase</keyword>
<dbReference type="GO" id="GO:0006508">
    <property type="term" value="P:proteolysis"/>
    <property type="evidence" value="ECO:0007669"/>
    <property type="project" value="UniProtKB-KW"/>
</dbReference>
<keyword evidence="5" id="KW-0190">Covalent protein-DNA linkage</keyword>
<keyword evidence="4" id="KW-0378">Hydrolase</keyword>
<evidence type="ECO:0000256" key="5">
    <source>
        <dbReference type="ARBA" id="ARBA00023124"/>
    </source>
</evidence>
<keyword evidence="9" id="KW-0812">Transmembrane</keyword>
<dbReference type="Gene3D" id="1.10.510.10">
    <property type="entry name" value="Transferase(Phosphotransferase) domain 1"/>
    <property type="match status" value="1"/>
</dbReference>
<keyword evidence="9" id="KW-0472">Membrane</keyword>
<dbReference type="InterPro" id="IPR011009">
    <property type="entry name" value="Kinase-like_dom_sf"/>
</dbReference>
<dbReference type="GO" id="GO:0016829">
    <property type="term" value="F:lyase activity"/>
    <property type="evidence" value="ECO:0007669"/>
    <property type="project" value="UniProtKB-KW"/>
</dbReference>
<keyword evidence="11" id="KW-0808">Transferase</keyword>
<evidence type="ECO:0000256" key="6">
    <source>
        <dbReference type="ARBA" id="ARBA00023125"/>
    </source>
</evidence>
<dbReference type="GO" id="GO:0106300">
    <property type="term" value="P:protein-DNA covalent cross-linking repair"/>
    <property type="evidence" value="ECO:0007669"/>
    <property type="project" value="InterPro"/>
</dbReference>
<dbReference type="SUPFAM" id="SSF56112">
    <property type="entry name" value="Protein kinase-like (PK-like)"/>
    <property type="match status" value="1"/>
</dbReference>
<dbReference type="GO" id="GO:0003697">
    <property type="term" value="F:single-stranded DNA binding"/>
    <property type="evidence" value="ECO:0007669"/>
    <property type="project" value="InterPro"/>
</dbReference>
<dbReference type="Pfam" id="PF05529">
    <property type="entry name" value="Bap31"/>
    <property type="match status" value="1"/>
</dbReference>
<dbReference type="PANTHER" id="PTHR13604:SF0">
    <property type="entry name" value="ABASIC SITE PROCESSING PROTEIN HMCES"/>
    <property type="match status" value="1"/>
</dbReference>
<feature type="coiled-coil region" evidence="8">
    <location>
        <begin position="158"/>
        <end position="188"/>
    </location>
</feature>
<accession>A0A8H6U1K7</accession>
<keyword evidence="2" id="KW-0645">Protease</keyword>
<sequence length="978" mass="108654">MTIYYSLTFMLLAAEMVTFCVLVFPLPHNVRKKIFGFLSESPIVAKVAYALKISFIFVAILFADALQRMFRVTAEAELAKQSGNAHVGGAQAENSFAARKFYSQRNTYLTGFTLFLSLVLTRTFSLILDLIHTQDEYAKLKTGSPSGSKPSGDSAKEIAELKAKVAELSKKERDFETLKKQAAQQAAEFDRLATKYNEATGANSSKHHSRVMCGRYSLHADPAEIQQLEGYDASIGEWERRDAFVPRYNIAPHTQVPVIRRRSPRNPELVISSMKWGLVPHYSKVEDKNLNTINARAENLVKGGGMWASLRGPRRCVVVCQKVWSNGPMCQGYYEWFNDGQNKLPHLVKLKDGRLMLMAGLYDSVVLQGETKPLWTFAIVTTAANSALSWLHGRQPVILHTSEALNAWLDTSSQRWTPDLAKLLAPTTCPLECYQVPKEVGKVGNESPSFIEPIADRKDGAIQPAQQESATPLPPADGETVRLESPKRMDHVPSLVDLNAAPTTTVIHPPSLPRSKPDPSRILIYRALISFLREGCLAGIPGRSPSEVAELQVTLDRYMFSMAADDVIIAIVESLECRRTLLQLFSDFGFPNDPGLRAALRTDEERIATLLVSIFISESAEEAVLRLEGDSAQSFLDVVQNVPVSASCKKVVLISDLTQTLDKGYLIALEHSRMAQRIIRKLSASCDRLPSSLFITGVTEKEDHPMFGGGYGDIYRASHDNRTVALKYMRAVQFMRGSDLRQIRLKFCSEALVWKDLHHPHILPFLGIEKNSFPSSLCMVSPWMEHGTVMKYLQVHGHANIDKLLYEIAQGLQYLHSRGIVHGDLRGANILINKDWTACLADFGLSIFSDATSTMTTNRAGSLHWMAPELLDPDAFGDGKFVRTPASDVYAFGCLCLEMYTGHPPFAHLREPAAMMRVLMGERPERCPAMSNLTMAAGNRVLGSETCLTLSLSALVWIDARSMFRMLELVLMGGTSFV</sequence>
<keyword evidence="7" id="KW-0456">Lyase</keyword>
<dbReference type="Pfam" id="PF18035">
    <property type="entry name" value="Bap31_Bap29_C"/>
    <property type="match status" value="1"/>
</dbReference>
<evidence type="ECO:0000259" key="10">
    <source>
        <dbReference type="PROSITE" id="PS50011"/>
    </source>
</evidence>
<dbReference type="SUPFAM" id="SSF143081">
    <property type="entry name" value="BB1717-like"/>
    <property type="match status" value="1"/>
</dbReference>
<evidence type="ECO:0000256" key="9">
    <source>
        <dbReference type="SAM" id="Phobius"/>
    </source>
</evidence>
<name>A0A8H6U1K7_9AGAR</name>
<dbReference type="InterPro" id="IPR036590">
    <property type="entry name" value="SRAP-like"/>
</dbReference>
<dbReference type="InterPro" id="IPR008266">
    <property type="entry name" value="Tyr_kinase_AS"/>
</dbReference>
<dbReference type="EMBL" id="JACAZI010000041">
    <property type="protein sequence ID" value="KAF7326681.1"/>
    <property type="molecule type" value="Genomic_DNA"/>
</dbReference>
<dbReference type="Proteomes" id="UP000620124">
    <property type="component" value="Unassembled WGS sequence"/>
</dbReference>
<evidence type="ECO:0000256" key="1">
    <source>
        <dbReference type="ARBA" id="ARBA00008136"/>
    </source>
</evidence>
<evidence type="ECO:0000256" key="8">
    <source>
        <dbReference type="SAM" id="Coils"/>
    </source>
</evidence>
<dbReference type="GO" id="GO:0005524">
    <property type="term" value="F:ATP binding"/>
    <property type="evidence" value="ECO:0007669"/>
    <property type="project" value="InterPro"/>
</dbReference>
<gene>
    <name evidence="11" type="ORF">MVEN_02605300</name>
</gene>
<dbReference type="Gene3D" id="3.90.1680.10">
    <property type="entry name" value="SOS response associated peptidase-like"/>
    <property type="match status" value="1"/>
</dbReference>
<keyword evidence="8" id="KW-0175">Coiled coil</keyword>
<dbReference type="GO" id="GO:0008233">
    <property type="term" value="F:peptidase activity"/>
    <property type="evidence" value="ECO:0007669"/>
    <property type="project" value="UniProtKB-KW"/>
</dbReference>
<evidence type="ECO:0000256" key="3">
    <source>
        <dbReference type="ARBA" id="ARBA00022763"/>
    </source>
</evidence>
<feature type="transmembrane region" description="Helical" evidence="9">
    <location>
        <begin position="47"/>
        <end position="66"/>
    </location>
</feature>
<feature type="transmembrane region" description="Helical" evidence="9">
    <location>
        <begin position="7"/>
        <end position="27"/>
    </location>
</feature>
<dbReference type="AlphaFoldDB" id="A0A8H6U1K7"/>
<keyword evidence="9" id="KW-1133">Transmembrane helix</keyword>
<dbReference type="InterPro" id="IPR000719">
    <property type="entry name" value="Prot_kinase_dom"/>
</dbReference>
<keyword evidence="12" id="KW-1185">Reference proteome</keyword>
<evidence type="ECO:0000256" key="7">
    <source>
        <dbReference type="ARBA" id="ARBA00023239"/>
    </source>
</evidence>
<dbReference type="OrthoDB" id="435607at2759"/>
<dbReference type="PROSITE" id="PS00109">
    <property type="entry name" value="PROTEIN_KINASE_TYR"/>
    <property type="match status" value="1"/>
</dbReference>
<evidence type="ECO:0000313" key="11">
    <source>
        <dbReference type="EMBL" id="KAF7326681.1"/>
    </source>
</evidence>
<feature type="domain" description="Protein kinase" evidence="10">
    <location>
        <begin position="700"/>
        <end position="978"/>
    </location>
</feature>
<organism evidence="11 12">
    <name type="scientific">Mycena venus</name>
    <dbReference type="NCBI Taxonomy" id="2733690"/>
    <lineage>
        <taxon>Eukaryota</taxon>
        <taxon>Fungi</taxon>
        <taxon>Dikarya</taxon>
        <taxon>Basidiomycota</taxon>
        <taxon>Agaricomycotina</taxon>
        <taxon>Agaricomycetes</taxon>
        <taxon>Agaricomycetidae</taxon>
        <taxon>Agaricales</taxon>
        <taxon>Marasmiineae</taxon>
        <taxon>Mycenaceae</taxon>
        <taxon>Mycena</taxon>
    </lineage>
</organism>
<dbReference type="InterPro" id="IPR003738">
    <property type="entry name" value="SRAP"/>
</dbReference>
<reference evidence="11" key="1">
    <citation type="submission" date="2020-05" db="EMBL/GenBank/DDBJ databases">
        <title>Mycena genomes resolve the evolution of fungal bioluminescence.</title>
        <authorList>
            <person name="Tsai I.J."/>
        </authorList>
    </citation>
    <scope>NUCLEOTIDE SEQUENCE</scope>
    <source>
        <strain evidence="11">CCC161011</strain>
    </source>
</reference>
<evidence type="ECO:0000313" key="12">
    <source>
        <dbReference type="Proteomes" id="UP000620124"/>
    </source>
</evidence>
<dbReference type="InterPro" id="IPR041672">
    <property type="entry name" value="Bap31/Bap29_C"/>
</dbReference>
<protein>
    <submittedName>
        <fullName evidence="11">Kinase-like protein</fullName>
    </submittedName>
</protein>
<comment type="similarity">
    <text evidence="1">Belongs to the SOS response-associated peptidase family.</text>
</comment>
<keyword evidence="3" id="KW-0227">DNA damage</keyword>
<evidence type="ECO:0000256" key="2">
    <source>
        <dbReference type="ARBA" id="ARBA00022670"/>
    </source>
</evidence>
<keyword evidence="6" id="KW-0238">DNA-binding</keyword>
<proteinExistence type="inferred from homology"/>
<dbReference type="PANTHER" id="PTHR13604">
    <property type="entry name" value="DC12-RELATED"/>
    <property type="match status" value="1"/>
</dbReference>
<dbReference type="Pfam" id="PF02586">
    <property type="entry name" value="SRAP"/>
    <property type="match status" value="1"/>
</dbReference>
<dbReference type="GO" id="GO:0004672">
    <property type="term" value="F:protein kinase activity"/>
    <property type="evidence" value="ECO:0007669"/>
    <property type="project" value="InterPro"/>
</dbReference>
<dbReference type="InterPro" id="IPR040463">
    <property type="entry name" value="BAP29/BAP31_N"/>
</dbReference>
<dbReference type="PROSITE" id="PS50011">
    <property type="entry name" value="PROTEIN_KINASE_DOM"/>
    <property type="match status" value="1"/>
</dbReference>
<evidence type="ECO:0000256" key="4">
    <source>
        <dbReference type="ARBA" id="ARBA00022801"/>
    </source>
</evidence>
<comment type="caution">
    <text evidence="11">The sequence shown here is derived from an EMBL/GenBank/DDBJ whole genome shotgun (WGS) entry which is preliminary data.</text>
</comment>
<dbReference type="Pfam" id="PF00069">
    <property type="entry name" value="Pkinase"/>
    <property type="match status" value="1"/>
</dbReference>